<feature type="domain" description="CNH" evidence="5">
    <location>
        <begin position="732"/>
        <end position="1041"/>
    </location>
</feature>
<evidence type="ECO:0000313" key="7">
    <source>
        <dbReference type="Proteomes" id="UP000605846"/>
    </source>
</evidence>
<dbReference type="PANTHER" id="PTHR46572:SF1">
    <property type="entry name" value="RHO1 GUANINE NUCLEOTIDE EXCHANGE FACTOR TUS1"/>
    <property type="match status" value="1"/>
</dbReference>
<feature type="compositionally biased region" description="Polar residues" evidence="3">
    <location>
        <begin position="25"/>
        <end position="43"/>
    </location>
</feature>
<comment type="caution">
    <text evidence="6">The sequence shown here is derived from an EMBL/GenBank/DDBJ whole genome shotgun (WGS) entry which is preliminary data.</text>
</comment>
<keyword evidence="7" id="KW-1185">Reference proteome</keyword>
<dbReference type="InterPro" id="IPR041675">
    <property type="entry name" value="PH_5"/>
</dbReference>
<evidence type="ECO:0000313" key="6">
    <source>
        <dbReference type="EMBL" id="KAF7721428.1"/>
    </source>
</evidence>
<feature type="compositionally biased region" description="Low complexity" evidence="3">
    <location>
        <begin position="108"/>
        <end position="127"/>
    </location>
</feature>
<evidence type="ECO:0000259" key="5">
    <source>
        <dbReference type="PROSITE" id="PS50219"/>
    </source>
</evidence>
<dbReference type="PROSITE" id="PS50010">
    <property type="entry name" value="DH_2"/>
    <property type="match status" value="1"/>
</dbReference>
<evidence type="ECO:0000259" key="4">
    <source>
        <dbReference type="PROSITE" id="PS50010"/>
    </source>
</evidence>
<reference evidence="6" key="1">
    <citation type="submission" date="2020-01" db="EMBL/GenBank/DDBJ databases">
        <title>Genome Sequencing of Three Apophysomyces-Like Fungal Strains Confirms a Novel Fungal Genus in the Mucoromycota with divergent Burkholderia-like Endosymbiotic Bacteria.</title>
        <authorList>
            <person name="Stajich J.E."/>
            <person name="Macias A.M."/>
            <person name="Carter-House D."/>
            <person name="Lovett B."/>
            <person name="Kasson L.R."/>
            <person name="Berry K."/>
            <person name="Grigoriev I."/>
            <person name="Chang Y."/>
            <person name="Spatafora J."/>
            <person name="Kasson M.T."/>
        </authorList>
    </citation>
    <scope>NUCLEOTIDE SEQUENCE</scope>
    <source>
        <strain evidence="6">NRRL A-21654</strain>
    </source>
</reference>
<dbReference type="InterPro" id="IPR011993">
    <property type="entry name" value="PH-like_dom_sf"/>
</dbReference>
<dbReference type="Gene3D" id="2.30.29.30">
    <property type="entry name" value="Pleckstrin-homology domain (PH domain)/Phosphotyrosine-binding domain (PTB)"/>
    <property type="match status" value="1"/>
</dbReference>
<dbReference type="CDD" id="cd00160">
    <property type="entry name" value="RhoGEF"/>
    <property type="match status" value="1"/>
</dbReference>
<feature type="compositionally biased region" description="Low complexity" evidence="3">
    <location>
        <begin position="10"/>
        <end position="21"/>
    </location>
</feature>
<dbReference type="SMART" id="SM00325">
    <property type="entry name" value="RhoGEF"/>
    <property type="match status" value="1"/>
</dbReference>
<dbReference type="InterPro" id="IPR000219">
    <property type="entry name" value="DH_dom"/>
</dbReference>
<dbReference type="InterPro" id="IPR035899">
    <property type="entry name" value="DBL_dom_sf"/>
</dbReference>
<protein>
    <submittedName>
        <fullName evidence="6">RHO1 GDP-GTP exchange protein 2</fullName>
    </submittedName>
</protein>
<dbReference type="SMART" id="SM00036">
    <property type="entry name" value="CNH"/>
    <property type="match status" value="1"/>
</dbReference>
<accession>A0A8H7BFU8</accession>
<dbReference type="SUPFAM" id="SSF48065">
    <property type="entry name" value="DBL homology domain (DH-domain)"/>
    <property type="match status" value="1"/>
</dbReference>
<gene>
    <name evidence="6" type="primary">ROM2_5</name>
    <name evidence="6" type="ORF">EC973_004694</name>
</gene>
<feature type="domain" description="DH" evidence="4">
    <location>
        <begin position="334"/>
        <end position="528"/>
    </location>
</feature>
<dbReference type="InterPro" id="IPR001180">
    <property type="entry name" value="CNH_dom"/>
</dbReference>
<dbReference type="EMBL" id="JABAYA010000266">
    <property type="protein sequence ID" value="KAF7721428.1"/>
    <property type="molecule type" value="Genomic_DNA"/>
</dbReference>
<dbReference type="PANTHER" id="PTHR46572">
    <property type="entry name" value="RHO1 GDP-GTP EXCHANGE PROTEIN 1-RELATED"/>
    <property type="match status" value="1"/>
</dbReference>
<dbReference type="Pfam" id="PF00780">
    <property type="entry name" value="CNH"/>
    <property type="match status" value="1"/>
</dbReference>
<evidence type="ECO:0000256" key="2">
    <source>
        <dbReference type="ARBA" id="ARBA00022658"/>
    </source>
</evidence>
<feature type="region of interest" description="Disordered" evidence="3">
    <location>
        <begin position="1"/>
        <end position="58"/>
    </location>
</feature>
<dbReference type="InterPro" id="IPR001849">
    <property type="entry name" value="PH_domain"/>
</dbReference>
<dbReference type="GO" id="GO:0005085">
    <property type="term" value="F:guanyl-nucleotide exchange factor activity"/>
    <property type="evidence" value="ECO:0007669"/>
    <property type="project" value="UniProtKB-KW"/>
</dbReference>
<keyword evidence="1" id="KW-0597">Phosphoprotein</keyword>
<dbReference type="SUPFAM" id="SSF50729">
    <property type="entry name" value="PH domain-like"/>
    <property type="match status" value="1"/>
</dbReference>
<dbReference type="SMART" id="SM00233">
    <property type="entry name" value="PH"/>
    <property type="match status" value="1"/>
</dbReference>
<feature type="region of interest" description="Disordered" evidence="3">
    <location>
        <begin position="89"/>
        <end position="130"/>
    </location>
</feature>
<dbReference type="Pfam" id="PF00621">
    <property type="entry name" value="RhoGEF"/>
    <property type="match status" value="1"/>
</dbReference>
<dbReference type="AlphaFoldDB" id="A0A8H7BFU8"/>
<dbReference type="Pfam" id="PF15405">
    <property type="entry name" value="PH_5"/>
    <property type="match status" value="1"/>
</dbReference>
<evidence type="ECO:0000256" key="1">
    <source>
        <dbReference type="ARBA" id="ARBA00022553"/>
    </source>
</evidence>
<proteinExistence type="predicted"/>
<keyword evidence="2" id="KW-0344">Guanine-nucleotide releasing factor</keyword>
<dbReference type="OrthoDB" id="2272012at2759"/>
<organism evidence="6 7">
    <name type="scientific">Apophysomyces ossiformis</name>
    <dbReference type="NCBI Taxonomy" id="679940"/>
    <lineage>
        <taxon>Eukaryota</taxon>
        <taxon>Fungi</taxon>
        <taxon>Fungi incertae sedis</taxon>
        <taxon>Mucoromycota</taxon>
        <taxon>Mucoromycotina</taxon>
        <taxon>Mucoromycetes</taxon>
        <taxon>Mucorales</taxon>
        <taxon>Mucorineae</taxon>
        <taxon>Mucoraceae</taxon>
        <taxon>Apophysomyces</taxon>
    </lineage>
</organism>
<dbReference type="InterPro" id="IPR052233">
    <property type="entry name" value="Rho-type_GEFs"/>
</dbReference>
<name>A0A8H7BFU8_9FUNG</name>
<dbReference type="PROSITE" id="PS50219">
    <property type="entry name" value="CNH"/>
    <property type="match status" value="1"/>
</dbReference>
<sequence length="1067" mass="120270">MAQCPKTDASHSSSLDSLSEDLANDRNTSQQTTRGLAQTNATMTVPDPLRDQFPPSNSDFAYPVKSEVLSPSRSAVHMRTTTGIISAEVSDQNVISPPRSSSLRRHTSTSSKETSTLAGSTASSTKTPVNGTESRANVFLARLSSVTQAFVDQVKQLNETRKMFCTDEYPLSFNGEEAVNIMRDIFPEGRPDGFYRKMARALMHTSPPLIAPILYSEKSLKKNTLYDSPDEIYTLVEETLREGLPQGVYSALATCYNPFCEPGEGGCYAPCCPNKIFIALPLNGKAVEKRPGDLERHFSMTSSIASSHDTTLSRAWSANVPREILQNTSPEEVKRQEAIHELIYTEEDYVRDLNLLDELFAKPLATAQCIESERRQAFCDNVFNNYLELLAIHKDLYRTLRDHQGSCQAKGSGGFVDRVGDIFLRFIHRFMAAYSKYGPHVVLAEYAVKKETTDNILFQNFVREKEKQAETRKLPFRHFLILPVTRLQRYPLLLNAVLKKTPDEHPDKKDLTTCLEIVRDVASKMDEASESTKMTLRLYQINDSLRFKDGKTVDLQLTQPGRRLLHEGILKRRPHMRVETVDYHVFVFDHAVLITKVKSVANNTDDEYYASSMAPIPMGLLTVHDSTEGLFGLRSMSSNYTMTHATESTLNIGLTASSSQGTSIVLRHLGRNGDDYLFWAENSTQRMEWKEKLLKAKEEYEKAIKNQKAFDTSPLGSGTFALPSSQEGGANRGKVTCSIPFVGANGSRMVAIGTQSGIWMGPEDGSFRLVLVMPMSEVTQIGVLQEHHVLLVLADKTLLAYALDDLDPSINRRQPEKRPFYKLGHHISYFNTGKCSNRPLVVAMKRKGMDSHFKAFEPVCGDLRHEKNAKYLSTKSSFLSKSPSWFKLYKEFYIGADSSAVHFLKSRIMVVCARGFEIIDLENLSMNRNLPDLTNPDFAFMYQQQRRIEHLKPIGMFRCNENFLLCYDLFAFLVDNRGNYVRKAYPWIEWEGTPQAVGFSYPFVIAFDANFIEVRHVETGALVQVIIGDNVRCLQYRQDPASASVIHGSMLHTLIRDSQYVFQLVPA</sequence>
<dbReference type="Proteomes" id="UP000605846">
    <property type="component" value="Unassembled WGS sequence"/>
</dbReference>
<dbReference type="Gene3D" id="1.20.900.10">
    <property type="entry name" value="Dbl homology (DH) domain"/>
    <property type="match status" value="1"/>
</dbReference>
<evidence type="ECO:0000256" key="3">
    <source>
        <dbReference type="SAM" id="MobiDB-lite"/>
    </source>
</evidence>